<dbReference type="SUPFAM" id="SSF53383">
    <property type="entry name" value="PLP-dependent transferases"/>
    <property type="match status" value="1"/>
</dbReference>
<dbReference type="PhylomeDB" id="A0A0G4EK82"/>
<comment type="subcellular location">
    <subcellularLocation>
        <location evidence="2">Endoplasmic reticulum membrane</location>
        <topology evidence="2">Single-pass membrane protein</topology>
    </subcellularLocation>
</comment>
<comment type="similarity">
    <text evidence="13">Belongs to the group II decarboxylase family. Sphingosine-1-phosphate lyase subfamily.</text>
</comment>
<name>A0A0G4EK82_VITBC</name>
<dbReference type="Gene3D" id="3.40.640.10">
    <property type="entry name" value="Type I PLP-dependent aspartate aminotransferase-like (Major domain)"/>
    <property type="match status" value="1"/>
</dbReference>
<dbReference type="VEuPathDB" id="CryptoDB:Vbra_3930"/>
<dbReference type="InterPro" id="IPR015421">
    <property type="entry name" value="PyrdxlP-dep_Trfase_major"/>
</dbReference>
<dbReference type="GO" id="GO:0008117">
    <property type="term" value="F:sphinganine-1-phosphate aldolase activity"/>
    <property type="evidence" value="ECO:0007669"/>
    <property type="project" value="UniProtKB-EC"/>
</dbReference>
<keyword evidence="12 17" id="KW-0456">Lyase</keyword>
<dbReference type="EMBL" id="CDMY01000249">
    <property type="protein sequence ID" value="CEL96937.1"/>
    <property type="molecule type" value="Genomic_DNA"/>
</dbReference>
<dbReference type="GO" id="GO:0019752">
    <property type="term" value="P:carboxylic acid metabolic process"/>
    <property type="evidence" value="ECO:0007669"/>
    <property type="project" value="InterPro"/>
</dbReference>
<evidence type="ECO:0000256" key="1">
    <source>
        <dbReference type="ARBA" id="ARBA00001933"/>
    </source>
</evidence>
<accession>A0A0G4EK82</accession>
<keyword evidence="8" id="KW-0746">Sphingolipid metabolism</keyword>
<dbReference type="InterPro" id="IPR002129">
    <property type="entry name" value="PyrdxlP-dep_de-COase"/>
</dbReference>
<evidence type="ECO:0000313" key="18">
    <source>
        <dbReference type="EMBL" id="CEL96937.1"/>
    </source>
</evidence>
<keyword evidence="11" id="KW-0472">Membrane</keyword>
<evidence type="ECO:0000256" key="4">
    <source>
        <dbReference type="ARBA" id="ARBA00004991"/>
    </source>
</evidence>
<keyword evidence="5" id="KW-0812">Transmembrane</keyword>
<evidence type="ECO:0000256" key="12">
    <source>
        <dbReference type="ARBA" id="ARBA00023239"/>
    </source>
</evidence>
<evidence type="ECO:0000256" key="6">
    <source>
        <dbReference type="ARBA" id="ARBA00022824"/>
    </source>
</evidence>
<dbReference type="OrthoDB" id="10254570at2759"/>
<comment type="pathway">
    <text evidence="3">Lipid metabolism; sphingolipid metabolism.</text>
</comment>
<sequence length="585" mass="64407">MISSAVAYLRPSLSDRLASLIQYCLWGCLIYYLYQSFHGRKAIPSFSNPYYTTITSEIGALRATLDRSLRHMDAMDTGILFLTGVAVLYWLMRIGESIVDVVVNAKWARLLPYVPVVREIVAKKTQEAEDDIRKSLLKCRTTRTTELPEAGWDADLILDRVGQWSELEKREWREGKASGAVYSGQDDLMDLIGEVYKRFSLSNPLHPDIFPFTRQMEAEVVSMVADLFNGDEQTCGCVTSGGTESIMMAMRAYREWGRAERGIITPQIIVPATAHPAFDKAAAYFKMRITKIPVNMPSGTIDLSRLIGAITPNTVAIVASCPSWPHGTLDPVQHIASIARTRRIPCHVDACLGSFVVACMESSGFDMPAFDFRVPGVTSLSCDTHKFGFAPKGTSVLLYRSPELRAYQYFTTVDWMGGMYASHSVAGSRPGGLIAATWAAMMYTGKQGYVAATKKVVNFTRELAAGIDKMPDLEVIGHGDTCVVAFRSTNPNLPTLPIGEAMGDRGWKLNLLQKPDAVHLAVTLPVANGGSRRFLDDLAEAVEQVKSDPKAYAKGTAAIYGSAKTVPKMLVESLVKKWLDVYYTA</sequence>
<dbReference type="GO" id="GO:0030170">
    <property type="term" value="F:pyridoxal phosphate binding"/>
    <property type="evidence" value="ECO:0007669"/>
    <property type="project" value="InterPro"/>
</dbReference>
<dbReference type="FunFam" id="3.40.640.10:FF:000020">
    <property type="entry name" value="sphingosine-1-phosphate lyase 1"/>
    <property type="match status" value="1"/>
</dbReference>
<evidence type="ECO:0000256" key="8">
    <source>
        <dbReference type="ARBA" id="ARBA00022919"/>
    </source>
</evidence>
<protein>
    <recommendedName>
        <fullName evidence="14">sphinganine-1-phosphate aldolase</fullName>
        <ecNumber evidence="14">4.1.2.27</ecNumber>
    </recommendedName>
    <alternativeName>
        <fullName evidence="15">Sphingosine-1-phosphate aldolase</fullName>
    </alternativeName>
</protein>
<proteinExistence type="inferred from homology"/>
<dbReference type="InParanoid" id="A0A0G4EK82"/>
<evidence type="ECO:0000256" key="9">
    <source>
        <dbReference type="ARBA" id="ARBA00022989"/>
    </source>
</evidence>
<dbReference type="InterPro" id="IPR015422">
    <property type="entry name" value="PyrdxlP-dep_Trfase_small"/>
</dbReference>
<evidence type="ECO:0000256" key="2">
    <source>
        <dbReference type="ARBA" id="ARBA00004389"/>
    </source>
</evidence>
<comment type="pathway">
    <text evidence="4">Sphingolipid metabolism.</text>
</comment>
<dbReference type="EC" id="4.1.2.27" evidence="14"/>
<evidence type="ECO:0000256" key="16">
    <source>
        <dbReference type="PIRSR" id="PIRSR602129-50"/>
    </source>
</evidence>
<dbReference type="AlphaFoldDB" id="A0A0G4EK82"/>
<gene>
    <name evidence="18" type="ORF">Vbra_3930</name>
</gene>
<dbReference type="Gene3D" id="6.10.140.2150">
    <property type="match status" value="1"/>
</dbReference>
<dbReference type="Proteomes" id="UP000041254">
    <property type="component" value="Unassembled WGS sequence"/>
</dbReference>
<dbReference type="PANTHER" id="PTHR42735">
    <property type="match status" value="1"/>
</dbReference>
<evidence type="ECO:0000256" key="5">
    <source>
        <dbReference type="ARBA" id="ARBA00022692"/>
    </source>
</evidence>
<evidence type="ECO:0000256" key="17">
    <source>
        <dbReference type="RuleBase" id="RU000382"/>
    </source>
</evidence>
<evidence type="ECO:0000256" key="14">
    <source>
        <dbReference type="ARBA" id="ARBA00038965"/>
    </source>
</evidence>
<evidence type="ECO:0000256" key="15">
    <source>
        <dbReference type="ARBA" id="ARBA00042568"/>
    </source>
</evidence>
<organism evidence="18 19">
    <name type="scientific">Vitrella brassicaformis (strain CCMP3155)</name>
    <dbReference type="NCBI Taxonomy" id="1169540"/>
    <lineage>
        <taxon>Eukaryota</taxon>
        <taxon>Sar</taxon>
        <taxon>Alveolata</taxon>
        <taxon>Colpodellida</taxon>
        <taxon>Vitrellaceae</taxon>
        <taxon>Vitrella</taxon>
    </lineage>
</organism>
<evidence type="ECO:0000256" key="13">
    <source>
        <dbReference type="ARBA" id="ARBA00038302"/>
    </source>
</evidence>
<keyword evidence="10" id="KW-0443">Lipid metabolism</keyword>
<keyword evidence="6" id="KW-0256">Endoplasmic reticulum</keyword>
<dbReference type="GO" id="GO:0030149">
    <property type="term" value="P:sphingolipid catabolic process"/>
    <property type="evidence" value="ECO:0007669"/>
    <property type="project" value="TreeGrafter"/>
</dbReference>
<evidence type="ECO:0000256" key="7">
    <source>
        <dbReference type="ARBA" id="ARBA00022898"/>
    </source>
</evidence>
<dbReference type="GO" id="GO:0005789">
    <property type="term" value="C:endoplasmic reticulum membrane"/>
    <property type="evidence" value="ECO:0007669"/>
    <property type="project" value="UniProtKB-SubCell"/>
</dbReference>
<keyword evidence="9" id="KW-1133">Transmembrane helix</keyword>
<comment type="cofactor">
    <cofactor evidence="1 16 17">
        <name>pyridoxal 5'-phosphate</name>
        <dbReference type="ChEBI" id="CHEBI:597326"/>
    </cofactor>
</comment>
<reference evidence="18 19" key="1">
    <citation type="submission" date="2014-11" db="EMBL/GenBank/DDBJ databases">
        <authorList>
            <person name="Zhu J."/>
            <person name="Qi W."/>
            <person name="Song R."/>
        </authorList>
    </citation>
    <scope>NUCLEOTIDE SEQUENCE [LARGE SCALE GENOMIC DNA]</scope>
</reference>
<dbReference type="InterPro" id="IPR015424">
    <property type="entry name" value="PyrdxlP-dep_Trfase"/>
</dbReference>
<dbReference type="Gene3D" id="3.90.1150.10">
    <property type="entry name" value="Aspartate Aminotransferase, domain 1"/>
    <property type="match status" value="1"/>
</dbReference>
<keyword evidence="7 16" id="KW-0663">Pyridoxal phosphate</keyword>
<evidence type="ECO:0000256" key="3">
    <source>
        <dbReference type="ARBA" id="ARBA00004760"/>
    </source>
</evidence>
<feature type="modified residue" description="N6-(pyridoxal phosphate)lysine" evidence="16">
    <location>
        <position position="386"/>
    </location>
</feature>
<dbReference type="OMA" id="FKDHQFT"/>
<evidence type="ECO:0000256" key="10">
    <source>
        <dbReference type="ARBA" id="ARBA00023098"/>
    </source>
</evidence>
<dbReference type="InterPro" id="IPR050477">
    <property type="entry name" value="GrpII_AminoAcid_Decarb"/>
</dbReference>
<dbReference type="PANTHER" id="PTHR42735:SF6">
    <property type="entry name" value="SPHINGOSINE-1-PHOSPHATE LYASE 1"/>
    <property type="match status" value="1"/>
</dbReference>
<dbReference type="STRING" id="1169540.A0A0G4EK82"/>
<evidence type="ECO:0000256" key="11">
    <source>
        <dbReference type="ARBA" id="ARBA00023136"/>
    </source>
</evidence>
<keyword evidence="19" id="KW-1185">Reference proteome</keyword>
<dbReference type="Pfam" id="PF00282">
    <property type="entry name" value="Pyridoxal_deC"/>
    <property type="match status" value="1"/>
</dbReference>
<evidence type="ECO:0000313" key="19">
    <source>
        <dbReference type="Proteomes" id="UP000041254"/>
    </source>
</evidence>